<dbReference type="InterPro" id="IPR036397">
    <property type="entry name" value="RNaseH_sf"/>
</dbReference>
<keyword evidence="2" id="KW-0479">Metal-binding</keyword>
<dbReference type="Proteomes" id="UP001153069">
    <property type="component" value="Unassembled WGS sequence"/>
</dbReference>
<comment type="caution">
    <text evidence="12">The sequence shown here is derived from an EMBL/GenBank/DDBJ whole genome shotgun (WGS) entry which is preliminary data.</text>
</comment>
<dbReference type="EMBL" id="CAICTM010000568">
    <property type="protein sequence ID" value="CAB9513066.1"/>
    <property type="molecule type" value="Genomic_DNA"/>
</dbReference>
<feature type="region of interest" description="Disordered" evidence="10">
    <location>
        <begin position="453"/>
        <end position="491"/>
    </location>
</feature>
<keyword evidence="8" id="KW-0808">Transferase</keyword>
<dbReference type="PANTHER" id="PTHR42648">
    <property type="entry name" value="TRANSPOSASE, PUTATIVE-RELATED"/>
    <property type="match status" value="1"/>
</dbReference>
<evidence type="ECO:0000259" key="11">
    <source>
        <dbReference type="Pfam" id="PF13976"/>
    </source>
</evidence>
<evidence type="ECO:0000256" key="6">
    <source>
        <dbReference type="ARBA" id="ARBA00022908"/>
    </source>
</evidence>
<dbReference type="OrthoDB" id="111050at2759"/>
<evidence type="ECO:0000256" key="10">
    <source>
        <dbReference type="SAM" id="MobiDB-lite"/>
    </source>
</evidence>
<evidence type="ECO:0000256" key="1">
    <source>
        <dbReference type="ARBA" id="ARBA00022722"/>
    </source>
</evidence>
<evidence type="ECO:0000313" key="12">
    <source>
        <dbReference type="EMBL" id="CAB9513066.1"/>
    </source>
</evidence>
<dbReference type="GO" id="GO:0006310">
    <property type="term" value="P:DNA recombination"/>
    <property type="evidence" value="ECO:0007669"/>
    <property type="project" value="UniProtKB-KW"/>
</dbReference>
<evidence type="ECO:0000256" key="7">
    <source>
        <dbReference type="ARBA" id="ARBA00022918"/>
    </source>
</evidence>
<dbReference type="GO" id="GO:0003964">
    <property type="term" value="F:RNA-directed DNA polymerase activity"/>
    <property type="evidence" value="ECO:0007669"/>
    <property type="project" value="UniProtKB-KW"/>
</dbReference>
<dbReference type="SUPFAM" id="SSF53098">
    <property type="entry name" value="Ribonuclease H-like"/>
    <property type="match status" value="1"/>
</dbReference>
<accession>A0A9N8E1X9</accession>
<protein>
    <submittedName>
        <fullName evidence="12">Retrotransposon protein</fullName>
    </submittedName>
</protein>
<gene>
    <name evidence="12" type="ORF">SEMRO_569_G168360.1</name>
</gene>
<dbReference type="Gene3D" id="3.30.420.10">
    <property type="entry name" value="Ribonuclease H-like superfamily/Ribonuclease H"/>
    <property type="match status" value="1"/>
</dbReference>
<dbReference type="AlphaFoldDB" id="A0A9N8E1X9"/>
<evidence type="ECO:0000256" key="5">
    <source>
        <dbReference type="ARBA" id="ARBA00022842"/>
    </source>
</evidence>
<evidence type="ECO:0000256" key="3">
    <source>
        <dbReference type="ARBA" id="ARBA00022759"/>
    </source>
</evidence>
<keyword evidence="1" id="KW-0540">Nuclease</keyword>
<proteinExistence type="predicted"/>
<evidence type="ECO:0000256" key="8">
    <source>
        <dbReference type="ARBA" id="ARBA00022932"/>
    </source>
</evidence>
<keyword evidence="13" id="KW-1185">Reference proteome</keyword>
<feature type="domain" description="GAG-pre-integrase" evidence="11">
    <location>
        <begin position="527"/>
        <end position="574"/>
    </location>
</feature>
<sequence>MMARTVASAEEIATRTRQALVLGERAFDQVADEEQLTSFLIVLALSDVGAVIRWIAIFSQHWIASLVYGSLFVHPAQLMYQLMHLSVVGTAATIVDAIAFTDFGTQFLVFFVTMRSLLSWALNPPEPRAYVPKRKRGWKPLFHGFERITSAVAGVLKDTLIRGKRTVELLISLNEMAVENSAGTPEEASKGDNRFRWSDNDEEFTMKEIRASSSTYPEMLWDLDTPRDQSMPTKFELFMRFLNALKAGAAIASREGNPMVAYSLVMWSLSGATNGSSDDHQYDTDSVLIAIDNCSSRCMTNCMRDFIDSPQKVNVSVQGVGGSVRATYKGTVKWTIEDEDGRTHHFVIPDTYFNPTTPYRLLSPQHWAKVSDDNYPAKRGTWCATYEDAVELFWAQGKFKRVITLSPSSNIALVRSAPAFSKLHAFCAQVRDEVGREPIDEFELMAMPTVATVSDEESGSGSSDESDDEELPTGRLHPDLPPEAVQEQNKSEKFQQEMTHAFRMKKDLRLVEQEPLADGKYLKYQTDQADILAWHYRLGHISFERIRKLAERGDLPAKLARARAPKCASCMFGKATRRPWRTRTPNNQKDPLSAGAPGSVVGVDQLISSTPGLIGQMRGLLTRKRYTVSTVFVDHHSGLSFVHFQTSTSAEQTIAAKRAFERYAKTFGVQVRHYHADNGIFDSKAFAEEVHNCGQSITYAAVNAHHMNGKAEKKIRDLQEAARTMLLHAKQRWPTAIDSHLWPFAVRQPSTNVEVADEGRL</sequence>
<evidence type="ECO:0000313" key="13">
    <source>
        <dbReference type="Proteomes" id="UP001153069"/>
    </source>
</evidence>
<reference evidence="12" key="1">
    <citation type="submission" date="2020-06" db="EMBL/GenBank/DDBJ databases">
        <authorList>
            <consortium name="Plant Systems Biology data submission"/>
        </authorList>
    </citation>
    <scope>NUCLEOTIDE SEQUENCE</scope>
    <source>
        <strain evidence="12">D6</strain>
    </source>
</reference>
<evidence type="ECO:0000256" key="9">
    <source>
        <dbReference type="ARBA" id="ARBA00023172"/>
    </source>
</evidence>
<organism evidence="12 13">
    <name type="scientific">Seminavis robusta</name>
    <dbReference type="NCBI Taxonomy" id="568900"/>
    <lineage>
        <taxon>Eukaryota</taxon>
        <taxon>Sar</taxon>
        <taxon>Stramenopiles</taxon>
        <taxon>Ochrophyta</taxon>
        <taxon>Bacillariophyta</taxon>
        <taxon>Bacillariophyceae</taxon>
        <taxon>Bacillariophycidae</taxon>
        <taxon>Naviculales</taxon>
        <taxon>Naviculaceae</taxon>
        <taxon>Seminavis</taxon>
    </lineage>
</organism>
<evidence type="ECO:0000256" key="2">
    <source>
        <dbReference type="ARBA" id="ARBA00022723"/>
    </source>
</evidence>
<keyword evidence="5" id="KW-0460">Magnesium</keyword>
<keyword evidence="4" id="KW-0378">Hydrolase</keyword>
<keyword evidence="7" id="KW-0695">RNA-directed DNA polymerase</keyword>
<dbReference type="GO" id="GO:0015074">
    <property type="term" value="P:DNA integration"/>
    <property type="evidence" value="ECO:0007669"/>
    <property type="project" value="UniProtKB-KW"/>
</dbReference>
<dbReference type="Pfam" id="PF13976">
    <property type="entry name" value="gag_pre-integrs"/>
    <property type="match status" value="1"/>
</dbReference>
<evidence type="ECO:0000256" key="4">
    <source>
        <dbReference type="ARBA" id="ARBA00022801"/>
    </source>
</evidence>
<dbReference type="GO" id="GO:0004519">
    <property type="term" value="F:endonuclease activity"/>
    <property type="evidence" value="ECO:0007669"/>
    <property type="project" value="UniProtKB-KW"/>
</dbReference>
<dbReference type="GO" id="GO:0046872">
    <property type="term" value="F:metal ion binding"/>
    <property type="evidence" value="ECO:0007669"/>
    <property type="project" value="UniProtKB-KW"/>
</dbReference>
<feature type="compositionally biased region" description="Acidic residues" evidence="10">
    <location>
        <begin position="454"/>
        <end position="471"/>
    </location>
</feature>
<dbReference type="GO" id="GO:0016787">
    <property type="term" value="F:hydrolase activity"/>
    <property type="evidence" value="ECO:0007669"/>
    <property type="project" value="UniProtKB-KW"/>
</dbReference>
<keyword evidence="8" id="KW-0548">Nucleotidyltransferase</keyword>
<dbReference type="InterPro" id="IPR025724">
    <property type="entry name" value="GAG-pre-integrase_dom"/>
</dbReference>
<dbReference type="InterPro" id="IPR039537">
    <property type="entry name" value="Retrotran_Ty1/copia-like"/>
</dbReference>
<keyword evidence="8" id="KW-0239">DNA-directed DNA polymerase</keyword>
<dbReference type="PANTHER" id="PTHR42648:SF11">
    <property type="entry name" value="TRANSPOSON TY4-P GAG-POL POLYPROTEIN"/>
    <property type="match status" value="1"/>
</dbReference>
<keyword evidence="3" id="KW-0255">Endonuclease</keyword>
<dbReference type="GO" id="GO:0003676">
    <property type="term" value="F:nucleic acid binding"/>
    <property type="evidence" value="ECO:0007669"/>
    <property type="project" value="InterPro"/>
</dbReference>
<keyword evidence="6" id="KW-0229">DNA integration</keyword>
<dbReference type="GO" id="GO:0003887">
    <property type="term" value="F:DNA-directed DNA polymerase activity"/>
    <property type="evidence" value="ECO:0007669"/>
    <property type="project" value="UniProtKB-KW"/>
</dbReference>
<keyword evidence="9" id="KW-0233">DNA recombination</keyword>
<name>A0A9N8E1X9_9STRA</name>
<dbReference type="InterPro" id="IPR012337">
    <property type="entry name" value="RNaseH-like_sf"/>
</dbReference>